<dbReference type="EMBL" id="BSVB01000001">
    <property type="protein sequence ID" value="GMA93191.1"/>
    <property type="molecule type" value="Genomic_DNA"/>
</dbReference>
<dbReference type="RefSeq" id="WP_284251890.1">
    <property type="nucleotide sequence ID" value="NZ_BSVB01000001.1"/>
</dbReference>
<reference evidence="3" key="1">
    <citation type="journal article" date="2014" name="Int. J. Syst. Evol. Microbiol.">
        <title>Complete genome of a new Firmicutes species belonging to the dominant human colonic microbiota ('Ruminococcus bicirculans') reveals two chromosomes and a selective capacity to utilize plant glucans.</title>
        <authorList>
            <consortium name="NISC Comparative Sequencing Program"/>
            <person name="Wegmann U."/>
            <person name="Louis P."/>
            <person name="Goesmann A."/>
            <person name="Henrissat B."/>
            <person name="Duncan S.H."/>
            <person name="Flint H.J."/>
        </authorList>
    </citation>
    <scope>NUCLEOTIDE SEQUENCE</scope>
    <source>
        <strain evidence="3">NBRC 108894</strain>
    </source>
</reference>
<evidence type="ECO:0000313" key="5">
    <source>
        <dbReference type="Proteomes" id="UP001157034"/>
    </source>
</evidence>
<keyword evidence="1" id="KW-0812">Transmembrane</keyword>
<dbReference type="SMART" id="SM00267">
    <property type="entry name" value="GGDEF"/>
    <property type="match status" value="1"/>
</dbReference>
<protein>
    <recommendedName>
        <fullName evidence="2">GGDEF domain-containing protein</fullName>
    </recommendedName>
</protein>
<dbReference type="PROSITE" id="PS50887">
    <property type="entry name" value="GGDEF"/>
    <property type="match status" value="1"/>
</dbReference>
<dbReference type="InterPro" id="IPR043128">
    <property type="entry name" value="Rev_trsase/Diguanyl_cyclase"/>
</dbReference>
<dbReference type="Gene3D" id="3.30.70.270">
    <property type="match status" value="1"/>
</dbReference>
<dbReference type="NCBIfam" id="TIGR00254">
    <property type="entry name" value="GGDEF"/>
    <property type="match status" value="1"/>
</dbReference>
<evidence type="ECO:0000313" key="4">
    <source>
        <dbReference type="EMBL" id="GMA97099.1"/>
    </source>
</evidence>
<sequence>MWAGAVEMFVAAAVLAGLGFIETLRGWLRRSLNARIVGIASLVMALYYAARAVLLPLLGPSDAVFSTGFGPAEATLVNLGLIVLGTVSLSMLQMERFRRPGLNIPSDSEADGLLADDRFRTLAEVWLRRAMRDQTTIALVLVELANIDEINLAFGRGLGDHAIRVMGRLALGDAPAASLVGRLSRRRFAVLFPMDDEDDARVVAERINGDALTSPIDDADRFRVATYIGITSTRAAGSRYDELLETAEAVLDLAIDSGRPGTIEYAA</sequence>
<feature type="domain" description="GGDEF" evidence="2">
    <location>
        <begin position="135"/>
        <end position="267"/>
    </location>
</feature>
<reference evidence="3" key="3">
    <citation type="submission" date="2023-02" db="EMBL/GenBank/DDBJ databases">
        <authorList>
            <person name="Sun Q."/>
            <person name="Mori K."/>
        </authorList>
    </citation>
    <scope>NUCLEOTIDE SEQUENCE</scope>
    <source>
        <strain evidence="3">NBRC 108894</strain>
    </source>
</reference>
<keyword evidence="1" id="KW-1133">Transmembrane helix</keyword>
<feature type="transmembrane region" description="Helical" evidence="1">
    <location>
        <begin position="6"/>
        <end position="24"/>
    </location>
</feature>
<evidence type="ECO:0000256" key="1">
    <source>
        <dbReference type="SAM" id="Phobius"/>
    </source>
</evidence>
<evidence type="ECO:0000259" key="2">
    <source>
        <dbReference type="PROSITE" id="PS50887"/>
    </source>
</evidence>
<evidence type="ECO:0000313" key="3">
    <source>
        <dbReference type="EMBL" id="GMA93191.1"/>
    </source>
</evidence>
<gene>
    <name evidence="3" type="ORF">GCM10025881_00150</name>
    <name evidence="4" type="ORF">GCM10025881_39230</name>
</gene>
<dbReference type="Pfam" id="PF00990">
    <property type="entry name" value="GGDEF"/>
    <property type="match status" value="1"/>
</dbReference>
<reference evidence="5" key="2">
    <citation type="journal article" date="2019" name="Int. J. Syst. Evol. Microbiol.">
        <title>The Global Catalogue of Microorganisms (GCM) 10K type strain sequencing project: providing services to taxonomists for standard genome sequencing and annotation.</title>
        <authorList>
            <consortium name="The Broad Institute Genomics Platform"/>
            <consortium name="The Broad Institute Genome Sequencing Center for Infectious Disease"/>
            <person name="Wu L."/>
            <person name="Ma J."/>
        </authorList>
    </citation>
    <scope>NUCLEOTIDE SEQUENCE [LARGE SCALE GENOMIC DNA]</scope>
    <source>
        <strain evidence="5">NBRC 108894</strain>
    </source>
</reference>
<keyword evidence="1" id="KW-0472">Membrane</keyword>
<feature type="transmembrane region" description="Helical" evidence="1">
    <location>
        <begin position="36"/>
        <end position="54"/>
    </location>
</feature>
<dbReference type="InterPro" id="IPR029787">
    <property type="entry name" value="Nucleotide_cyclase"/>
</dbReference>
<comment type="caution">
    <text evidence="3">The sequence shown here is derived from an EMBL/GenBank/DDBJ whole genome shotgun (WGS) entry which is preliminary data.</text>
</comment>
<dbReference type="InterPro" id="IPR000160">
    <property type="entry name" value="GGDEF_dom"/>
</dbReference>
<dbReference type="SUPFAM" id="SSF55073">
    <property type="entry name" value="Nucleotide cyclase"/>
    <property type="match status" value="1"/>
</dbReference>
<dbReference type="EMBL" id="BSVB01000001">
    <property type="protein sequence ID" value="GMA97099.1"/>
    <property type="molecule type" value="Genomic_DNA"/>
</dbReference>
<feature type="transmembrane region" description="Helical" evidence="1">
    <location>
        <begin position="74"/>
        <end position="92"/>
    </location>
</feature>
<accession>A0ABQ6JY01</accession>
<keyword evidence="5" id="KW-1185">Reference proteome</keyword>
<name>A0ABQ6JY01_9MICO</name>
<proteinExistence type="predicted"/>
<organism evidence="3 5">
    <name type="scientific">Pseudolysinimonas kribbensis</name>
    <dbReference type="NCBI Taxonomy" id="433641"/>
    <lineage>
        <taxon>Bacteria</taxon>
        <taxon>Bacillati</taxon>
        <taxon>Actinomycetota</taxon>
        <taxon>Actinomycetes</taxon>
        <taxon>Micrococcales</taxon>
        <taxon>Microbacteriaceae</taxon>
        <taxon>Pseudolysinimonas</taxon>
    </lineage>
</organism>
<dbReference type="Proteomes" id="UP001157034">
    <property type="component" value="Unassembled WGS sequence"/>
</dbReference>